<dbReference type="Proteomes" id="UP000051952">
    <property type="component" value="Unassembled WGS sequence"/>
</dbReference>
<name>A0A0S4J7F9_BODSA</name>
<accession>A0A0S4J7F9</accession>
<protein>
    <submittedName>
        <fullName evidence="3">Membrane-associated protein, putative</fullName>
    </submittedName>
</protein>
<feature type="transmembrane region" description="Helical" evidence="1">
    <location>
        <begin position="859"/>
        <end position="882"/>
    </location>
</feature>
<dbReference type="VEuPathDB" id="TriTrypDB:BSAL_70705"/>
<dbReference type="AlphaFoldDB" id="A0A0S4J7F9"/>
<dbReference type="VEuPathDB" id="TriTrypDB:BSAL_70710"/>
<organism evidence="3 4">
    <name type="scientific">Bodo saltans</name>
    <name type="common">Flagellated protozoan</name>
    <dbReference type="NCBI Taxonomy" id="75058"/>
    <lineage>
        <taxon>Eukaryota</taxon>
        <taxon>Discoba</taxon>
        <taxon>Euglenozoa</taxon>
        <taxon>Kinetoplastea</taxon>
        <taxon>Metakinetoplastina</taxon>
        <taxon>Eubodonida</taxon>
        <taxon>Bodonidae</taxon>
        <taxon>Bodo</taxon>
    </lineage>
</organism>
<keyword evidence="1" id="KW-1133">Transmembrane helix</keyword>
<proteinExistence type="predicted"/>
<keyword evidence="4" id="KW-1185">Reference proteome</keyword>
<feature type="chain" id="PRO_5006622091" evidence="2">
    <location>
        <begin position="20"/>
        <end position="907"/>
    </location>
</feature>
<feature type="transmembrane region" description="Helical" evidence="1">
    <location>
        <begin position="693"/>
        <end position="716"/>
    </location>
</feature>
<feature type="signal peptide" evidence="2">
    <location>
        <begin position="1"/>
        <end position="19"/>
    </location>
</feature>
<evidence type="ECO:0000256" key="1">
    <source>
        <dbReference type="SAM" id="Phobius"/>
    </source>
</evidence>
<keyword evidence="1" id="KW-0812">Transmembrane</keyword>
<evidence type="ECO:0000313" key="4">
    <source>
        <dbReference type="Proteomes" id="UP000051952"/>
    </source>
</evidence>
<keyword evidence="1" id="KW-0472">Membrane</keyword>
<evidence type="ECO:0000313" key="3">
    <source>
        <dbReference type="EMBL" id="CUG76480.1"/>
    </source>
</evidence>
<dbReference type="PANTHER" id="PTHR46388">
    <property type="entry name" value="NHL REPEAT-CONTAINING PROTEIN 2"/>
    <property type="match status" value="1"/>
</dbReference>
<dbReference type="InterPro" id="IPR011042">
    <property type="entry name" value="6-blade_b-propeller_TolB-like"/>
</dbReference>
<sequence>MSTFLVLRTILVVMAIVHCSCRIAPSRFVTTLSPGGSIGGVDIAADWTVIVASYLCTINTILGNVTSIIVAGAVSVCTFADGIGRDARFNVPIGIARDTKRNILYIADEYNYAVRVLNLLTFAVTTLFGSTFGYNNGLFPVVQLKYCIDVVYSKSEILYVVDFGNGVVRRANLNTSLVATVSAPLIGPYFAVLSKVLNDDDTALYIGDWYNYRLRRLQLSSLRVTTVAGTGAASSIDGPLLSSTFAGFCQAKWHCNRLSSICGVVAAEISPVSPGNVRWIPLSGGMTQSCSTSIVPTSTRTPSIPWTATMSFTSTPLHTSSHTIQTISLKKTLTPSFSISARTADATESCSREASASPSSSHTNTATLTLTRWLSASTTLSLSKTAANTQHSGSATPTALRTATNMLQPTTSMSLSSSINLTLSSSSTMEATATKSPPTRTKSSTTFDCNALAWEATSVALVQVNTSDVTRESSFPHNSTFFPLMGSTTNESYATRQDQNPREATPLVFLTSQDVDRLTLLQAPSLLFNFTLTSPYQLVYYYVGNVTTVHGTNVSATWSVHPRSGCVAWCFSGGSVEWLGRGRRLSRAAVHRAEFAGSVDVRRRRAMLTVVLTVPAPGVPRVLASEVRRATQAALIVALLATGALSGSALGRIVATDSMVLCDADAAGGGGVIDFDLSICVESPELLDSRSAIVSNFAVVAAVCVLLLLMATLWFAVTNRNSSSSQGFAYTATNVFLLPSSLLPVLTAVMPSTTVSTTFLAARVRLSPCVGVDALLIALGLLLIVAPLGALACLTVKGSACWTCVASPQSVRGIDNSLELRKLKSFLQRATQRLWKWRATLGSAESLRPAWVVLLEYRVLWYAAVDAMFLVAVSSLAVVGGLDVTNEALCRGCSAAVVVLLGAQVGV</sequence>
<dbReference type="Gene3D" id="2.120.10.30">
    <property type="entry name" value="TolB, C-terminal domain"/>
    <property type="match status" value="2"/>
</dbReference>
<feature type="transmembrane region" description="Helical" evidence="1">
    <location>
        <begin position="774"/>
        <end position="792"/>
    </location>
</feature>
<evidence type="ECO:0000256" key="2">
    <source>
        <dbReference type="SAM" id="SignalP"/>
    </source>
</evidence>
<feature type="non-terminal residue" evidence="3">
    <location>
        <position position="907"/>
    </location>
</feature>
<dbReference type="SUPFAM" id="SSF101898">
    <property type="entry name" value="NHL repeat"/>
    <property type="match status" value="1"/>
</dbReference>
<dbReference type="PANTHER" id="PTHR46388:SF2">
    <property type="entry name" value="NHL REPEAT-CONTAINING PROTEIN 2"/>
    <property type="match status" value="1"/>
</dbReference>
<feature type="transmembrane region" description="Helical" evidence="1">
    <location>
        <begin position="736"/>
        <end position="762"/>
    </location>
</feature>
<feature type="transmembrane region" description="Helical" evidence="1">
    <location>
        <begin position="633"/>
        <end position="651"/>
    </location>
</feature>
<keyword evidence="2" id="KW-0732">Signal</keyword>
<dbReference type="EMBL" id="CYKH01000997">
    <property type="protein sequence ID" value="CUG76480.1"/>
    <property type="molecule type" value="Genomic_DNA"/>
</dbReference>
<reference evidence="4" key="1">
    <citation type="submission" date="2015-09" db="EMBL/GenBank/DDBJ databases">
        <authorList>
            <consortium name="Pathogen Informatics"/>
        </authorList>
    </citation>
    <scope>NUCLEOTIDE SEQUENCE [LARGE SCALE GENOMIC DNA]</scope>
    <source>
        <strain evidence="4">Lake Konstanz</strain>
    </source>
</reference>
<gene>
    <name evidence="3" type="ORF">BSAL_85140</name>
</gene>